<gene>
    <name evidence="1" type="ORF">BS637_04845</name>
    <name evidence="2" type="ORF">BS638_09095</name>
</gene>
<dbReference type="SUPFAM" id="SSF50475">
    <property type="entry name" value="FMN-binding split barrel"/>
    <property type="match status" value="1"/>
</dbReference>
<dbReference type="STRING" id="1962263.BS637_04845"/>
<name>A0A1S9I402_9CLOT</name>
<dbReference type="PANTHER" id="PTHR34071:SF2">
    <property type="entry name" value="FLAVIN-NUCLEOTIDE-BINDING PROTEIN"/>
    <property type="match status" value="1"/>
</dbReference>
<evidence type="ECO:0000313" key="3">
    <source>
        <dbReference type="Proteomes" id="UP000190206"/>
    </source>
</evidence>
<comment type="caution">
    <text evidence="2">The sequence shown here is derived from an EMBL/GenBank/DDBJ whole genome shotgun (WGS) entry which is preliminary data.</text>
</comment>
<dbReference type="OrthoDB" id="9794935at2"/>
<dbReference type="Proteomes" id="UP000190256">
    <property type="component" value="Unassembled WGS sequence"/>
</dbReference>
<dbReference type="InterPro" id="IPR012349">
    <property type="entry name" value="Split_barrel_FMN-bd"/>
</dbReference>
<dbReference type="Proteomes" id="UP000190206">
    <property type="component" value="Unassembled WGS sequence"/>
</dbReference>
<dbReference type="EMBL" id="MRAD01000004">
    <property type="protein sequence ID" value="OOO62619.1"/>
    <property type="molecule type" value="Genomic_DNA"/>
</dbReference>
<organism evidence="2 4">
    <name type="scientific">Clostridium tepidum</name>
    <dbReference type="NCBI Taxonomy" id="1962263"/>
    <lineage>
        <taxon>Bacteria</taxon>
        <taxon>Bacillati</taxon>
        <taxon>Bacillota</taxon>
        <taxon>Clostridia</taxon>
        <taxon>Eubacteriales</taxon>
        <taxon>Clostridiaceae</taxon>
        <taxon>Clostridium</taxon>
    </lineage>
</organism>
<accession>A0A1S9I402</accession>
<reference evidence="2 4" key="1">
    <citation type="submission" date="2016-12" db="EMBL/GenBank/DDBJ databases">
        <title>Clostridium tepidum sp. nov., a close relative of Clostridium sporogenes and Clostridium botulinum Group I.</title>
        <authorList>
            <person name="Dobritsa A.P."/>
            <person name="Kutumbaka K.K."/>
            <person name="Werner K."/>
            <person name="Wiedmann M."/>
            <person name="Asmus A."/>
            <person name="Samadpour M."/>
        </authorList>
    </citation>
    <scope>NUCLEOTIDE SEQUENCE [LARGE SCALE GENOMIC DNA]</scope>
    <source>
        <strain evidence="2 4">IEH 97212</strain>
    </source>
</reference>
<dbReference type="Gene3D" id="2.30.110.10">
    <property type="entry name" value="Electron Transport, Fmn-binding Protein, Chain A"/>
    <property type="match status" value="1"/>
</dbReference>
<dbReference type="RefSeq" id="WP_078023647.1">
    <property type="nucleotide sequence ID" value="NZ_JADPGM010000004.1"/>
</dbReference>
<sequence length="154" mass="17831">MFKEMRRKEKKLNKKDIISLLEKTNYGTLSICLDNGYAYGVPVNFVYNNEAIYFHCAKEGQKIQAISANNKVSFSIVNNIELLPSKFDTNYESVIIFGKAYEVFENEKKEALLAFINKYSKDYIKEGKDYIEKAHNKTKVIKIEIKHIDGKGQK</sequence>
<evidence type="ECO:0000313" key="1">
    <source>
        <dbReference type="EMBL" id="OOO62619.1"/>
    </source>
</evidence>
<dbReference type="EMBL" id="MRAE01000021">
    <property type="protein sequence ID" value="OOO65057.1"/>
    <property type="molecule type" value="Genomic_DNA"/>
</dbReference>
<evidence type="ECO:0000313" key="4">
    <source>
        <dbReference type="Proteomes" id="UP000190256"/>
    </source>
</evidence>
<dbReference type="Pfam" id="PF12900">
    <property type="entry name" value="Pyridox_ox_2"/>
    <property type="match status" value="1"/>
</dbReference>
<dbReference type="PANTHER" id="PTHR34071">
    <property type="entry name" value="5-NITROIMIDAZOLE ANTIBIOTICS RESISTANCE PROTEIN, NIMA-FAMILY-RELATED PROTEIN-RELATED"/>
    <property type="match status" value="1"/>
</dbReference>
<dbReference type="AlphaFoldDB" id="A0A1S9I402"/>
<protein>
    <submittedName>
        <fullName evidence="2">MFS transporter</fullName>
    </submittedName>
</protein>
<dbReference type="InterPro" id="IPR024747">
    <property type="entry name" value="Pyridox_Oxase-rel"/>
</dbReference>
<proteinExistence type="predicted"/>
<reference evidence="1 3" key="2">
    <citation type="submission" date="2016-12" db="EMBL/GenBank/DDBJ databases">
        <title>Clostridium tepidum sp. nov., a close relative of Clostridium sporogenes and Clostridium botulinum Group I.</title>
        <authorList>
            <person name="Dobritsa A.P."/>
            <person name="Kutumbaka K."/>
            <person name="Werner K."/>
            <person name="Samadpour M."/>
        </authorList>
    </citation>
    <scope>NUCLEOTIDE SEQUENCE [LARGE SCALE GENOMIC DNA]</scope>
    <source>
        <strain evidence="1 3">PE</strain>
    </source>
</reference>
<evidence type="ECO:0000313" key="2">
    <source>
        <dbReference type="EMBL" id="OOO65057.1"/>
    </source>
</evidence>
<keyword evidence="3" id="KW-1185">Reference proteome</keyword>